<keyword evidence="14" id="KW-1185">Reference proteome</keyword>
<dbReference type="Gramene" id="RZC61547">
    <property type="protein sequence ID" value="RZC61547"/>
    <property type="gene ID" value="C5167_023303"/>
</dbReference>
<dbReference type="FunFam" id="3.30.200.20:FF:000081">
    <property type="entry name" value="Octicosapeptide/phox/Bem1p domain kinase superfamily protein"/>
    <property type="match status" value="1"/>
</dbReference>
<evidence type="ECO:0000256" key="11">
    <source>
        <dbReference type="SAM" id="MobiDB-lite"/>
    </source>
</evidence>
<evidence type="ECO:0000313" key="13">
    <source>
        <dbReference type="EMBL" id="RZC61547.1"/>
    </source>
</evidence>
<keyword evidence="2" id="KW-0963">Cytoplasm</keyword>
<dbReference type="InterPro" id="IPR050167">
    <property type="entry name" value="Ser_Thr_protein_kinase"/>
</dbReference>
<dbReference type="GO" id="GO:0005524">
    <property type="term" value="F:ATP binding"/>
    <property type="evidence" value="ECO:0007669"/>
    <property type="project" value="UniProtKB-UniRule"/>
</dbReference>
<protein>
    <recommendedName>
        <fullName evidence="12">Protein kinase domain-containing protein</fullName>
    </recommendedName>
</protein>
<dbReference type="CDD" id="cd06410">
    <property type="entry name" value="PB1_UP2"/>
    <property type="match status" value="1"/>
</dbReference>
<feature type="compositionally biased region" description="Polar residues" evidence="11">
    <location>
        <begin position="302"/>
        <end position="328"/>
    </location>
</feature>
<dbReference type="PROSITE" id="PS50011">
    <property type="entry name" value="PROTEIN_KINASE_DOM"/>
    <property type="match status" value="1"/>
</dbReference>
<dbReference type="InterPro" id="IPR000270">
    <property type="entry name" value="PB1_dom"/>
</dbReference>
<keyword evidence="5" id="KW-0808">Transferase</keyword>
<dbReference type="InterPro" id="IPR000719">
    <property type="entry name" value="Prot_kinase_dom"/>
</dbReference>
<evidence type="ECO:0000256" key="3">
    <source>
        <dbReference type="ARBA" id="ARBA00022527"/>
    </source>
</evidence>
<evidence type="ECO:0000256" key="2">
    <source>
        <dbReference type="ARBA" id="ARBA00022490"/>
    </source>
</evidence>
<dbReference type="SUPFAM" id="SSF56112">
    <property type="entry name" value="Protein kinase-like (PK-like)"/>
    <property type="match status" value="1"/>
</dbReference>
<dbReference type="PANTHER" id="PTHR23257:SF797">
    <property type="entry name" value="KINASE SUPERFAMILY WITH OCTICOSAPEPTIDE_PHOX_BEM1P DOMAIN-CONTAINING PROTEIN"/>
    <property type="match status" value="1"/>
</dbReference>
<dbReference type="GO" id="GO:0005737">
    <property type="term" value="C:cytoplasm"/>
    <property type="evidence" value="ECO:0007669"/>
    <property type="project" value="UniProtKB-SubCell"/>
</dbReference>
<dbReference type="GO" id="GO:0010928">
    <property type="term" value="P:regulation of auxin mediated signaling pathway"/>
    <property type="evidence" value="ECO:0007669"/>
    <property type="project" value="UniProtKB-ARBA"/>
</dbReference>
<gene>
    <name evidence="13" type="ORF">C5167_023303</name>
</gene>
<dbReference type="FunFam" id="1.10.510.10:FF:000142">
    <property type="entry name" value="Octicosapeptide/phox/Bem1p domain kinase superfamily protein"/>
    <property type="match status" value="1"/>
</dbReference>
<dbReference type="PRINTS" id="PR00109">
    <property type="entry name" value="TYRKINASE"/>
</dbReference>
<sequence>MGDQNSIPKDLRPLNIPRTVGDEPRIPIGRSALEGFCPNSVVDVNSLAADPGSRSVFYPATISDAGYGATGLGFANPAMAWYPLCRLQPVGSSFVPVTGSRDDTDIENFVNNQGRGSNLGEYPSDEGNDDSSKTKKLKFLCSFGGKILPRPSDGILRYVGGQTRIISVRRDVNFHELVQKMNDVYGQPVVFKYQLPDEDLDALVSVSCPEDLDNMVEEYEKLVENSVDGSAKLRVFLFSASELDSSGTVKLGDSNDSAQKYFDAVNGISDLVGCGITRRGSMASVASTQSSDRMSGGAEAVDSSSLGQGPPSTVVLSPRRSSGASSHDGQARIVYVAPNHAMYTEAQSANYVAPTISSSHPPAQLFESDLERPVQAMGQPPLLGRDFGPPSGIEYTPATVYMQGYPRQEVFQDADHPPVTSQMGYLNPPQVLGITGSTYRRADNTMQTICVQSHQFMPAMQMTHASMRPNGVQHLIQQHQTHVNSYPEENSFGGRVTQVLDDHNYRVLPSQAPLQPAAVQPQGVGYDWHQPTTPGSVVFSDGCSPRQQGILPEQISRLEDCHMCQKALPHAHSDTVVQDQRDQATSMVSSSMPAFQSLRVEDTLRARSANRVLVSGPQGESTVAVEHLEAWPRPKYVGPMNHDVAAQQLGVHGFPPNINLRVRNDNRSVLLQHPEAVDQCRGMFSQGVMPDNVHSPHGVYMANFPQVRQGDVVQQPTMQYQYRDINDPSISHLLHADAPPVRVVPFQTSEPVSREFLEHSDRNFRNAPKEDIDDLRRINVRLEALHIIPPETSANNENSRSPVNIFQEGILDARPQFVANDVPQTNAFANTGNFLDENHGKPADILPASSTEALYLHNHQLEEFNQVAQSSGLGVSEPLPHSTTPAEHRASDKIWHGKPTIPQIDSAFTNVERERVPVVGDWKDEAPHIQPNMGFNDATAASSNGNLPTVSVSSGLVPEFCDPATSDSLFSTKDPWISRHDTHFPPPKPSKVVSGRETCTTKEGVLHQQPGNLNKDSASEHGNSSKGSAEEHIRLELQSVAEGVVASVLQSSLHSDHSDHEMKEPIPDANQEMELRVGCTEAEDVVKDEANSSVSLSDGIGRLQIIKNSDLEELRELGSGTFGTVYHGKWRGTDVAIKRINDRCFAGKPSEQTRMRDDFWNEAIKLADLHHPNVVAFYGVVLDGPGGSVATVTEYMVNGSLRQAFQRNDKALDKRKRLFIAMDVAFGMEYLHGKNIVHFDLKSDNLLVNLRDSHRPICKVGDLGLSKVKCQTLISGGVRGTLPWMAPELLNGSSNLVSEKVDVFSYGIVMWELLTGEEPYDDLHYGAIIGGIVSNTLRPAVPESCDADWKSLMERCWSADPAERPSFAEIVNQLRIIAASLPTKGQAQ</sequence>
<dbReference type="SMART" id="SM00220">
    <property type="entry name" value="S_TKc"/>
    <property type="match status" value="1"/>
</dbReference>
<evidence type="ECO:0000256" key="4">
    <source>
        <dbReference type="ARBA" id="ARBA00022553"/>
    </source>
</evidence>
<evidence type="ECO:0000256" key="6">
    <source>
        <dbReference type="ARBA" id="ARBA00022741"/>
    </source>
</evidence>
<dbReference type="STRING" id="3469.A0A4Y7JLB7"/>
<evidence type="ECO:0000259" key="12">
    <source>
        <dbReference type="PROSITE" id="PS50011"/>
    </source>
</evidence>
<evidence type="ECO:0000256" key="5">
    <source>
        <dbReference type="ARBA" id="ARBA00022679"/>
    </source>
</evidence>
<dbReference type="GO" id="GO:0004674">
    <property type="term" value="F:protein serine/threonine kinase activity"/>
    <property type="evidence" value="ECO:0007669"/>
    <property type="project" value="UniProtKB-KW"/>
</dbReference>
<dbReference type="FunFam" id="3.10.20.90:FF:000058">
    <property type="entry name" value="Octicosapeptide/phox/Bem1p domain kinase superfamily protein"/>
    <property type="match status" value="1"/>
</dbReference>
<keyword evidence="7" id="KW-0418">Kinase</keyword>
<keyword evidence="6 10" id="KW-0547">Nucleotide-binding</keyword>
<keyword evidence="3" id="KW-0723">Serine/threonine-protein kinase</keyword>
<keyword evidence="8 10" id="KW-0067">ATP-binding</keyword>
<dbReference type="SUPFAM" id="SSF54277">
    <property type="entry name" value="CAD &amp; PB1 domains"/>
    <property type="match status" value="1"/>
</dbReference>
<organism evidence="13 14">
    <name type="scientific">Papaver somniferum</name>
    <name type="common">Opium poppy</name>
    <dbReference type="NCBI Taxonomy" id="3469"/>
    <lineage>
        <taxon>Eukaryota</taxon>
        <taxon>Viridiplantae</taxon>
        <taxon>Streptophyta</taxon>
        <taxon>Embryophyta</taxon>
        <taxon>Tracheophyta</taxon>
        <taxon>Spermatophyta</taxon>
        <taxon>Magnoliopsida</taxon>
        <taxon>Ranunculales</taxon>
        <taxon>Papaveraceae</taxon>
        <taxon>Papaveroideae</taxon>
        <taxon>Papaver</taxon>
    </lineage>
</organism>
<dbReference type="OrthoDB" id="4062651at2759"/>
<name>A0A4Y7JLB7_PAPSO</name>
<dbReference type="SMART" id="SM00666">
    <property type="entry name" value="PB1"/>
    <property type="match status" value="1"/>
</dbReference>
<dbReference type="Gene3D" id="1.10.510.10">
    <property type="entry name" value="Transferase(Phosphotransferase) domain 1"/>
    <property type="match status" value="1"/>
</dbReference>
<dbReference type="InterPro" id="IPR001245">
    <property type="entry name" value="Ser-Thr/Tyr_kinase_cat_dom"/>
</dbReference>
<dbReference type="Gene3D" id="3.30.200.20">
    <property type="entry name" value="Phosphorylase Kinase, domain 1"/>
    <property type="match status" value="1"/>
</dbReference>
<dbReference type="InterPro" id="IPR011009">
    <property type="entry name" value="Kinase-like_dom_sf"/>
</dbReference>
<evidence type="ECO:0000256" key="10">
    <source>
        <dbReference type="PROSITE-ProRule" id="PRU10141"/>
    </source>
</evidence>
<dbReference type="InterPro" id="IPR008271">
    <property type="entry name" value="Ser/Thr_kinase_AS"/>
</dbReference>
<dbReference type="InterPro" id="IPR017441">
    <property type="entry name" value="Protein_kinase_ATP_BS"/>
</dbReference>
<evidence type="ECO:0000256" key="7">
    <source>
        <dbReference type="ARBA" id="ARBA00022777"/>
    </source>
</evidence>
<dbReference type="OMA" id="SYNTYQV"/>
<feature type="region of interest" description="Disordered" evidence="11">
    <location>
        <begin position="1002"/>
        <end position="1030"/>
    </location>
</feature>
<evidence type="ECO:0000313" key="14">
    <source>
        <dbReference type="Proteomes" id="UP000316621"/>
    </source>
</evidence>
<accession>A0A4Y7JLB7</accession>
<dbReference type="CDD" id="cd13999">
    <property type="entry name" value="STKc_MAP3K-like"/>
    <property type="match status" value="1"/>
</dbReference>
<dbReference type="PROSITE" id="PS00107">
    <property type="entry name" value="PROTEIN_KINASE_ATP"/>
    <property type="match status" value="1"/>
</dbReference>
<dbReference type="EMBL" id="CM010719">
    <property type="protein sequence ID" value="RZC61547.1"/>
    <property type="molecule type" value="Genomic_DNA"/>
</dbReference>
<dbReference type="PROSITE" id="PS00108">
    <property type="entry name" value="PROTEIN_KINASE_ST"/>
    <property type="match status" value="1"/>
</dbReference>
<keyword evidence="4" id="KW-0597">Phosphoprotein</keyword>
<comment type="subcellular location">
    <subcellularLocation>
        <location evidence="1">Cytoplasm</location>
    </subcellularLocation>
</comment>
<dbReference type="GO" id="GO:0009734">
    <property type="term" value="P:auxin-activated signaling pathway"/>
    <property type="evidence" value="ECO:0007669"/>
    <property type="project" value="UniProtKB-KW"/>
</dbReference>
<feature type="binding site" evidence="10">
    <location>
        <position position="1148"/>
    </location>
    <ligand>
        <name>ATP</name>
        <dbReference type="ChEBI" id="CHEBI:30616"/>
    </ligand>
</feature>
<proteinExistence type="predicted"/>
<feature type="region of interest" description="Disordered" evidence="11">
    <location>
        <begin position="105"/>
        <end position="131"/>
    </location>
</feature>
<reference evidence="13 14" key="1">
    <citation type="journal article" date="2018" name="Science">
        <title>The opium poppy genome and morphinan production.</title>
        <authorList>
            <person name="Guo L."/>
            <person name="Winzer T."/>
            <person name="Yang X."/>
            <person name="Li Y."/>
            <person name="Ning Z."/>
            <person name="He Z."/>
            <person name="Teodor R."/>
            <person name="Lu Y."/>
            <person name="Bowser T.A."/>
            <person name="Graham I.A."/>
            <person name="Ye K."/>
        </authorList>
    </citation>
    <scope>NUCLEOTIDE SEQUENCE [LARGE SCALE GENOMIC DNA]</scope>
    <source>
        <strain evidence="14">cv. HN1</strain>
        <tissue evidence="13">Leaves</tissue>
    </source>
</reference>
<dbReference type="Proteomes" id="UP000316621">
    <property type="component" value="Chromosome 5"/>
</dbReference>
<keyword evidence="9" id="KW-0927">Auxin signaling pathway</keyword>
<dbReference type="PANTHER" id="PTHR23257">
    <property type="entry name" value="SERINE-THREONINE PROTEIN KINASE"/>
    <property type="match status" value="1"/>
</dbReference>
<feature type="domain" description="Protein kinase" evidence="12">
    <location>
        <begin position="1111"/>
        <end position="1376"/>
    </location>
</feature>
<evidence type="ECO:0000256" key="9">
    <source>
        <dbReference type="ARBA" id="ARBA00023294"/>
    </source>
</evidence>
<feature type="region of interest" description="Disordered" evidence="11">
    <location>
        <begin position="872"/>
        <end position="891"/>
    </location>
</feature>
<feature type="compositionally biased region" description="Polar residues" evidence="11">
    <location>
        <begin position="1009"/>
        <end position="1027"/>
    </location>
</feature>
<feature type="region of interest" description="Disordered" evidence="11">
    <location>
        <begin position="285"/>
        <end position="329"/>
    </location>
</feature>
<dbReference type="Pfam" id="PF07714">
    <property type="entry name" value="PK_Tyr_Ser-Thr"/>
    <property type="match status" value="1"/>
</dbReference>
<evidence type="ECO:0000256" key="1">
    <source>
        <dbReference type="ARBA" id="ARBA00004496"/>
    </source>
</evidence>
<dbReference type="Pfam" id="PF00564">
    <property type="entry name" value="PB1"/>
    <property type="match status" value="1"/>
</dbReference>
<dbReference type="Gene3D" id="3.10.20.90">
    <property type="entry name" value="Phosphatidylinositol 3-kinase Catalytic Subunit, Chain A, domain 1"/>
    <property type="match status" value="1"/>
</dbReference>
<evidence type="ECO:0000256" key="8">
    <source>
        <dbReference type="ARBA" id="ARBA00022840"/>
    </source>
</evidence>